<evidence type="ECO:0000256" key="2">
    <source>
        <dbReference type="SAM" id="MobiDB-lite"/>
    </source>
</evidence>
<name>A0A200PZJ2_MACCD</name>
<reference evidence="3 4" key="1">
    <citation type="journal article" date="2017" name="Mol. Plant">
        <title>The Genome of Medicinal Plant Macleaya cordata Provides New Insights into Benzylisoquinoline Alkaloids Metabolism.</title>
        <authorList>
            <person name="Liu X."/>
            <person name="Liu Y."/>
            <person name="Huang P."/>
            <person name="Ma Y."/>
            <person name="Qing Z."/>
            <person name="Tang Q."/>
            <person name="Cao H."/>
            <person name="Cheng P."/>
            <person name="Zheng Y."/>
            <person name="Yuan Z."/>
            <person name="Zhou Y."/>
            <person name="Liu J."/>
            <person name="Tang Z."/>
            <person name="Zhuo Y."/>
            <person name="Zhang Y."/>
            <person name="Yu L."/>
            <person name="Huang J."/>
            <person name="Yang P."/>
            <person name="Peng Q."/>
            <person name="Zhang J."/>
            <person name="Jiang W."/>
            <person name="Zhang Z."/>
            <person name="Lin K."/>
            <person name="Ro D.K."/>
            <person name="Chen X."/>
            <person name="Xiong X."/>
            <person name="Shang Y."/>
            <person name="Huang S."/>
            <person name="Zeng J."/>
        </authorList>
    </citation>
    <scope>NUCLEOTIDE SEQUENCE [LARGE SCALE GENOMIC DNA]</scope>
    <source>
        <strain evidence="4">cv. BLH2017</strain>
        <tissue evidence="3">Root</tissue>
    </source>
</reference>
<evidence type="ECO:0000313" key="4">
    <source>
        <dbReference type="Proteomes" id="UP000195402"/>
    </source>
</evidence>
<evidence type="ECO:0000256" key="1">
    <source>
        <dbReference type="SAM" id="Coils"/>
    </source>
</evidence>
<protein>
    <submittedName>
        <fullName evidence="3">Uncharacterized protein</fullName>
    </submittedName>
</protein>
<dbReference type="OMA" id="MWNSLRP"/>
<comment type="caution">
    <text evidence="3">The sequence shown here is derived from an EMBL/GenBank/DDBJ whole genome shotgun (WGS) entry which is preliminary data.</text>
</comment>
<dbReference type="OrthoDB" id="1913731at2759"/>
<dbReference type="STRING" id="56857.A0A200PZJ2"/>
<keyword evidence="4" id="KW-1185">Reference proteome</keyword>
<feature type="coiled-coil region" evidence="1">
    <location>
        <begin position="210"/>
        <end position="258"/>
    </location>
</feature>
<feature type="coiled-coil region" evidence="1">
    <location>
        <begin position="74"/>
        <end position="150"/>
    </location>
</feature>
<dbReference type="PANTHER" id="PTHR35689">
    <property type="entry name" value="EARLY ENDOSOME ANTIGEN"/>
    <property type="match status" value="1"/>
</dbReference>
<dbReference type="Proteomes" id="UP000195402">
    <property type="component" value="Unassembled WGS sequence"/>
</dbReference>
<feature type="compositionally biased region" description="Polar residues" evidence="2">
    <location>
        <begin position="310"/>
        <end position="330"/>
    </location>
</feature>
<sequence length="330" mass="37964">MDIPQDLDDYIKESIDYTLGLPVSSKTLELKLQASEDARRRLQDQYFLLHSRLKEKDEIIERSRSESSMNAQALKRFIEENQKLALECANLLTQCSRWEKECSLYDHDREALMEFGNEADERAKEAEIRVVEVENDLRRLSEELEFYKHECDMRMGDSSAFCTSLEVHLLDSVITSIIDKDEVLANAHAFLMANSGVESCQGLLKMWERLSRSTQNIIALAAEIKTLQNDKEHLRINLTRAEEEVKVLFEENTILDEENKRLLRQCNKERSHQGSGGKHTGSAAAKGKKRNSSPKMSSSIERKIDFGPDSQRQPLSPLQYNSPNSRMHKK</sequence>
<accession>A0A200PZJ2</accession>
<keyword evidence="1" id="KW-0175">Coiled coil</keyword>
<dbReference type="FunCoup" id="A0A200PZJ2">
    <property type="interactions" value="440"/>
</dbReference>
<dbReference type="InParanoid" id="A0A200PZJ2"/>
<dbReference type="PANTHER" id="PTHR35689:SF1">
    <property type="entry name" value="EARLY ENDOSOME ANTIGEN"/>
    <property type="match status" value="1"/>
</dbReference>
<dbReference type="EMBL" id="MVGT01003655">
    <property type="protein sequence ID" value="OVA03627.1"/>
    <property type="molecule type" value="Genomic_DNA"/>
</dbReference>
<organism evidence="3 4">
    <name type="scientific">Macleaya cordata</name>
    <name type="common">Five-seeded plume-poppy</name>
    <name type="synonym">Bocconia cordata</name>
    <dbReference type="NCBI Taxonomy" id="56857"/>
    <lineage>
        <taxon>Eukaryota</taxon>
        <taxon>Viridiplantae</taxon>
        <taxon>Streptophyta</taxon>
        <taxon>Embryophyta</taxon>
        <taxon>Tracheophyta</taxon>
        <taxon>Spermatophyta</taxon>
        <taxon>Magnoliopsida</taxon>
        <taxon>Ranunculales</taxon>
        <taxon>Papaveraceae</taxon>
        <taxon>Papaveroideae</taxon>
        <taxon>Macleaya</taxon>
    </lineage>
</organism>
<proteinExistence type="predicted"/>
<evidence type="ECO:0000313" key="3">
    <source>
        <dbReference type="EMBL" id="OVA03627.1"/>
    </source>
</evidence>
<gene>
    <name evidence="3" type="ORF">BVC80_1659g9</name>
</gene>
<dbReference type="AlphaFoldDB" id="A0A200PZJ2"/>
<feature type="region of interest" description="Disordered" evidence="2">
    <location>
        <begin position="268"/>
        <end position="330"/>
    </location>
</feature>